<keyword evidence="3" id="KW-1185">Reference proteome</keyword>
<dbReference type="EMBL" id="VCGU01000010">
    <property type="protein sequence ID" value="TRY68846.1"/>
    <property type="molecule type" value="Genomic_DNA"/>
</dbReference>
<feature type="compositionally biased region" description="Polar residues" evidence="1">
    <location>
        <begin position="66"/>
        <end position="76"/>
    </location>
</feature>
<accession>A0A553NTU9</accession>
<feature type="region of interest" description="Disordered" evidence="1">
    <location>
        <begin position="56"/>
        <end position="76"/>
    </location>
</feature>
<organism evidence="2 3">
    <name type="scientific">Tigriopus californicus</name>
    <name type="common">Marine copepod</name>
    <dbReference type="NCBI Taxonomy" id="6832"/>
    <lineage>
        <taxon>Eukaryota</taxon>
        <taxon>Metazoa</taxon>
        <taxon>Ecdysozoa</taxon>
        <taxon>Arthropoda</taxon>
        <taxon>Crustacea</taxon>
        <taxon>Multicrustacea</taxon>
        <taxon>Hexanauplia</taxon>
        <taxon>Copepoda</taxon>
        <taxon>Harpacticoida</taxon>
        <taxon>Harpacticidae</taxon>
        <taxon>Tigriopus</taxon>
    </lineage>
</organism>
<name>A0A553NTU9_TIGCA</name>
<protein>
    <submittedName>
        <fullName evidence="2">Uncharacterized protein</fullName>
    </submittedName>
</protein>
<dbReference type="InterPro" id="IPR009818">
    <property type="entry name" value="PAM2_motif"/>
</dbReference>
<dbReference type="AlphaFoldDB" id="A0A553NTU9"/>
<reference evidence="2 3" key="1">
    <citation type="journal article" date="2018" name="Nat. Ecol. Evol.">
        <title>Genomic signatures of mitonuclear coevolution across populations of Tigriopus californicus.</title>
        <authorList>
            <person name="Barreto F.S."/>
            <person name="Watson E.T."/>
            <person name="Lima T.G."/>
            <person name="Willett C.S."/>
            <person name="Edmands S."/>
            <person name="Li W."/>
            <person name="Burton R.S."/>
        </authorList>
    </citation>
    <scope>NUCLEOTIDE SEQUENCE [LARGE SCALE GENOMIC DNA]</scope>
    <source>
        <strain evidence="2 3">San Diego</strain>
    </source>
</reference>
<proteinExistence type="predicted"/>
<sequence length="76" mass="8138">MATPDSGAGESFPVDARLFHHGPAVNHDEDLDNRMTNLNVNAMEFVPTFLPVAPTVSAGGTASARPRSNTGKTWWT</sequence>
<gene>
    <name evidence="2" type="ORF">TCAL_14257</name>
</gene>
<dbReference type="Pfam" id="PF07145">
    <property type="entry name" value="PAM2"/>
    <property type="match status" value="1"/>
</dbReference>
<dbReference type="Proteomes" id="UP000318571">
    <property type="component" value="Chromosome 1"/>
</dbReference>
<comment type="caution">
    <text evidence="2">The sequence shown here is derived from an EMBL/GenBank/DDBJ whole genome shotgun (WGS) entry which is preliminary data.</text>
</comment>
<evidence type="ECO:0000313" key="3">
    <source>
        <dbReference type="Proteomes" id="UP000318571"/>
    </source>
</evidence>
<evidence type="ECO:0000256" key="1">
    <source>
        <dbReference type="SAM" id="MobiDB-lite"/>
    </source>
</evidence>
<evidence type="ECO:0000313" key="2">
    <source>
        <dbReference type="EMBL" id="TRY68846.1"/>
    </source>
</evidence>